<protein>
    <submittedName>
        <fullName evidence="4">TerD domain-containing protein</fullName>
    </submittedName>
</protein>
<organism evidence="4 5">
    <name type="scientific">Nocardia salmonicida</name>
    <dbReference type="NCBI Taxonomy" id="53431"/>
    <lineage>
        <taxon>Bacteria</taxon>
        <taxon>Bacillati</taxon>
        <taxon>Actinomycetota</taxon>
        <taxon>Actinomycetes</taxon>
        <taxon>Mycobacteriales</taxon>
        <taxon>Nocardiaceae</taxon>
        <taxon>Nocardia</taxon>
    </lineage>
</organism>
<dbReference type="InterPro" id="IPR017115">
    <property type="entry name" value="Tellurite_resistance_TerA"/>
</dbReference>
<keyword evidence="5" id="KW-1185">Reference proteome</keyword>
<feature type="compositionally biased region" description="Pro residues" evidence="2">
    <location>
        <begin position="233"/>
        <end position="251"/>
    </location>
</feature>
<dbReference type="PANTHER" id="PTHR32097">
    <property type="entry name" value="CAMP-BINDING PROTEIN 1-RELATED"/>
    <property type="match status" value="1"/>
</dbReference>
<dbReference type="CDD" id="cd06974">
    <property type="entry name" value="TerD_like"/>
    <property type="match status" value="2"/>
</dbReference>
<reference evidence="4 5" key="1">
    <citation type="submission" date="2022-10" db="EMBL/GenBank/DDBJ databases">
        <title>The complete genomes of actinobacterial strains from the NBC collection.</title>
        <authorList>
            <person name="Joergensen T.S."/>
            <person name="Alvarez Arevalo M."/>
            <person name="Sterndorff E.B."/>
            <person name="Faurdal D."/>
            <person name="Vuksanovic O."/>
            <person name="Mourched A.-S."/>
            <person name="Charusanti P."/>
            <person name="Shaw S."/>
            <person name="Blin K."/>
            <person name="Weber T."/>
        </authorList>
    </citation>
    <scope>NUCLEOTIDE SEQUENCE [LARGE SCALE GENOMIC DNA]</scope>
    <source>
        <strain evidence="4 5">NBC_01413</strain>
    </source>
</reference>
<dbReference type="RefSeq" id="WP_063816160.1">
    <property type="nucleotide sequence ID" value="NZ_CP109527.1"/>
</dbReference>
<dbReference type="Pfam" id="PF02342">
    <property type="entry name" value="TerD"/>
    <property type="match status" value="1"/>
</dbReference>
<accession>A0ABZ1NI45</accession>
<comment type="similarity">
    <text evidence="1">Belongs to the CAPAB/TerDEXZ family.</text>
</comment>
<feature type="region of interest" description="Disordered" evidence="2">
    <location>
        <begin position="169"/>
        <end position="252"/>
    </location>
</feature>
<feature type="compositionally biased region" description="Pro residues" evidence="2">
    <location>
        <begin position="201"/>
        <end position="227"/>
    </location>
</feature>
<feature type="compositionally biased region" description="Pro residues" evidence="2">
    <location>
        <begin position="174"/>
        <end position="183"/>
    </location>
</feature>
<evidence type="ECO:0000313" key="5">
    <source>
        <dbReference type="Proteomes" id="UP001621418"/>
    </source>
</evidence>
<dbReference type="Proteomes" id="UP001621418">
    <property type="component" value="Chromosome"/>
</dbReference>
<evidence type="ECO:0000313" key="4">
    <source>
        <dbReference type="EMBL" id="WTY39631.1"/>
    </source>
</evidence>
<dbReference type="PANTHER" id="PTHR32097:SF4">
    <property type="entry name" value="GENERAL STRESS PROTEIN 16U"/>
    <property type="match status" value="1"/>
</dbReference>
<dbReference type="Gene3D" id="2.60.60.30">
    <property type="entry name" value="sav2460 like domains"/>
    <property type="match status" value="2"/>
</dbReference>
<proteinExistence type="inferred from homology"/>
<gene>
    <name evidence="4" type="ORF">OG308_14505</name>
</gene>
<dbReference type="PIRSF" id="PIRSF037118">
    <property type="entry name" value="Tellurite_resistance_TerA"/>
    <property type="match status" value="1"/>
</dbReference>
<dbReference type="EMBL" id="CP109527">
    <property type="protein sequence ID" value="WTY39631.1"/>
    <property type="molecule type" value="Genomic_DNA"/>
</dbReference>
<evidence type="ECO:0000256" key="1">
    <source>
        <dbReference type="ARBA" id="ARBA00008775"/>
    </source>
</evidence>
<evidence type="ECO:0000259" key="3">
    <source>
        <dbReference type="Pfam" id="PF02342"/>
    </source>
</evidence>
<dbReference type="InterPro" id="IPR003325">
    <property type="entry name" value="TerD"/>
</dbReference>
<sequence>MMKGANVAVPASAVRVELGWQSGQGVPDADASALLLAGAKVRSDDDFVFYNQAVHPSGAVRYEGKQQGQTVVDALSVNLAQVEPQIETIVLAASADGGTFGQFRGLYIRVIDTANGAEVARFDSSGATTETAFVLGELYRRQGAWKFRAVGQGYDSGLAGLATDFGISVDDAPAAPPAPPQPQGQPYASGQPNQQQSYAPPTQPFIPAPQPNRPSTPPPTPPTPTFPPNQSQPYPPPQQHPQFAPPPPPPVNLAKVSLTKEAPSVSLTKHGATGGVLRVNLNWTSMAATGRLFGKLRGKNIDLDLCCFFELVNGAIGSVRALDRRFGALYEPPFIHLDQDDRTGASITGENLSVNLDYTQFIRRILVFASIYDGASDFRNVHATVTLNTVNSAPIEMTLDGCTDNSRDAVLFVLENVNGEFVVRREGAFVRPPAGQPGGGVVEIARLYHWDFGFQAGRGK</sequence>
<evidence type="ECO:0000256" key="2">
    <source>
        <dbReference type="SAM" id="MobiDB-lite"/>
    </source>
</evidence>
<feature type="domain" description="TerD" evidence="3">
    <location>
        <begin position="1"/>
        <end position="165"/>
    </location>
</feature>
<dbReference type="InterPro" id="IPR051324">
    <property type="entry name" value="Stress/Tellurium_Resist"/>
</dbReference>
<name>A0ABZ1NI45_9NOCA</name>